<sequence>MQKLFSSVEVDYRKTRKKVYKLFERYRYLIELLPLEVSPRLTQNFSFIPPSTKQTLNGIESIANKR</sequence>
<proteinExistence type="predicted"/>
<gene>
    <name evidence="1" type="ORF">BTJ66_02000</name>
    <name evidence="2" type="ORF">MNY58_08830</name>
</gene>
<dbReference type="EMBL" id="CP093217">
    <property type="protein sequence ID" value="UQW80694.1"/>
    <property type="molecule type" value="Genomic_DNA"/>
</dbReference>
<accession>A0A2C6WRC2</accession>
<evidence type="ECO:0000313" key="4">
    <source>
        <dbReference type="Proteomes" id="UP001056588"/>
    </source>
</evidence>
<reference evidence="2" key="4">
    <citation type="submission" date="2022-03" db="EMBL/GenBank/DDBJ databases">
        <title>Complete Genome Sequence of Staphylococcus edaphicus strain CCM 8731.</title>
        <authorList>
            <person name="Rimmer C.O."/>
            <person name="Thomas J.C."/>
        </authorList>
    </citation>
    <scope>NUCLEOTIDE SEQUENCE</scope>
    <source>
        <strain evidence="2">CCM 8731</strain>
    </source>
</reference>
<dbReference type="EMBL" id="MRZN01000002">
    <property type="protein sequence ID" value="PHK50635.1"/>
    <property type="molecule type" value="Genomic_DNA"/>
</dbReference>
<reference evidence="1" key="1">
    <citation type="journal article" date="2017" name="Appl. Environ. Microbiol.">
        <title>Staphylococcus edaphicus sp. nov., isolated in Antarctica, harbours mecC gene and genomic islands with suspected role in adaptation to extreme environment.</title>
        <authorList>
            <person name="Pantucek R."/>
            <person name="Sedlacek I."/>
            <person name="Indrakova A."/>
            <person name="Vrbovska V."/>
            <person name="Maslanova I."/>
            <person name="Kovarovic V."/>
            <person name="Svec P."/>
            <person name="Kralova S."/>
            <person name="Kristofova L."/>
            <person name="Keklakova J."/>
            <person name="Petras P."/>
            <person name="Doskar J."/>
        </authorList>
    </citation>
    <scope>NUCLEOTIDE SEQUENCE</scope>
    <source>
        <strain evidence="1">CCM 8730</strain>
    </source>
</reference>
<dbReference type="OrthoDB" id="1797434at2"/>
<reference evidence="3" key="2">
    <citation type="submission" date="2017-10" db="EMBL/GenBank/DDBJ databases">
        <title>Staphylococcus edaphicus sp. nov., isolated in Antarctica, harbouring mecC gene and genomic islands essential in adaptation to extreme environment.</title>
        <authorList>
            <person name="Pantucek R."/>
            <person name="Sedlacek I."/>
            <person name="Indrakova A."/>
            <person name="Vrbovska V."/>
            <person name="Maslanova I."/>
            <person name="Kovarovic V."/>
            <person name="Svec P."/>
            <person name="Kralova S."/>
            <person name="Kristofova L."/>
            <person name="Keklakova J."/>
            <person name="Petras P."/>
            <person name="Doskar J."/>
        </authorList>
    </citation>
    <scope>NUCLEOTIDE SEQUENCE [LARGE SCALE GENOMIC DNA]</scope>
    <source>
        <strain evidence="3">CCM 5085</strain>
    </source>
</reference>
<evidence type="ECO:0000313" key="1">
    <source>
        <dbReference type="EMBL" id="PHK50635.1"/>
    </source>
</evidence>
<organism evidence="1 3">
    <name type="scientific">Staphylococcus edaphicus</name>
    <dbReference type="NCBI Taxonomy" id="1955013"/>
    <lineage>
        <taxon>Bacteria</taxon>
        <taxon>Bacillati</taxon>
        <taxon>Bacillota</taxon>
        <taxon>Bacilli</taxon>
        <taxon>Bacillales</taxon>
        <taxon>Staphylococcaceae</taxon>
        <taxon>Staphylococcus</taxon>
    </lineage>
</organism>
<keyword evidence="4" id="KW-1185">Reference proteome</keyword>
<protein>
    <submittedName>
        <fullName evidence="1">Uncharacterized protein</fullName>
    </submittedName>
</protein>
<dbReference type="AlphaFoldDB" id="A0A2C6WRC2"/>
<evidence type="ECO:0000313" key="2">
    <source>
        <dbReference type="EMBL" id="UQW80694.1"/>
    </source>
</evidence>
<dbReference type="Proteomes" id="UP001056588">
    <property type="component" value="Chromosome"/>
</dbReference>
<dbReference type="Proteomes" id="UP000223828">
    <property type="component" value="Unassembled WGS sequence"/>
</dbReference>
<dbReference type="RefSeq" id="WP_099089324.1">
    <property type="nucleotide sequence ID" value="NZ_CP093217.1"/>
</dbReference>
<name>A0A2C6WRC2_9STAP</name>
<evidence type="ECO:0000313" key="3">
    <source>
        <dbReference type="Proteomes" id="UP000223828"/>
    </source>
</evidence>
<reference evidence="1" key="3">
    <citation type="submission" date="2017-10" db="EMBL/GenBank/DDBJ databases">
        <authorList>
            <person name="Vrbovska V."/>
            <person name="Kovarovic V."/>
            <person name="Indrakova A."/>
        </authorList>
    </citation>
    <scope>NUCLEOTIDE SEQUENCE</scope>
    <source>
        <strain evidence="1">CCM 8730</strain>
    </source>
</reference>